<dbReference type="EMBL" id="JAPEUV010000169">
    <property type="protein sequence ID" value="KAJ4330956.1"/>
    <property type="molecule type" value="Genomic_DNA"/>
</dbReference>
<feature type="signal peptide" evidence="9">
    <location>
        <begin position="1"/>
        <end position="22"/>
    </location>
</feature>
<dbReference type="SMART" id="SM00665">
    <property type="entry name" value="B561"/>
    <property type="match status" value="1"/>
</dbReference>
<keyword evidence="6 8" id="KW-0472">Membrane</keyword>
<dbReference type="InterPro" id="IPR006593">
    <property type="entry name" value="Cyt_b561/ferric_Rdtase_TM"/>
</dbReference>
<evidence type="ECO:0000256" key="7">
    <source>
        <dbReference type="SAM" id="MobiDB-lite"/>
    </source>
</evidence>
<evidence type="ECO:0000313" key="12">
    <source>
        <dbReference type="Proteomes" id="UP001140562"/>
    </source>
</evidence>
<name>A0A9W8WRE3_9PLEO</name>
<comment type="caution">
    <text evidence="11">The sequence shown here is derived from an EMBL/GenBank/DDBJ whole genome shotgun (WGS) entry which is preliminary data.</text>
</comment>
<evidence type="ECO:0000256" key="4">
    <source>
        <dbReference type="ARBA" id="ARBA00022982"/>
    </source>
</evidence>
<gene>
    <name evidence="11" type="ORF">N0V87_009540</name>
</gene>
<dbReference type="SMART" id="SM00664">
    <property type="entry name" value="DoH"/>
    <property type="match status" value="1"/>
</dbReference>
<keyword evidence="4" id="KW-0249">Electron transport</keyword>
<comment type="subcellular location">
    <subcellularLocation>
        <location evidence="1">Membrane</location>
    </subcellularLocation>
</comment>
<evidence type="ECO:0000256" key="5">
    <source>
        <dbReference type="ARBA" id="ARBA00022989"/>
    </source>
</evidence>
<feature type="transmembrane region" description="Helical" evidence="8">
    <location>
        <begin position="325"/>
        <end position="349"/>
    </location>
</feature>
<evidence type="ECO:0000256" key="8">
    <source>
        <dbReference type="SAM" id="Phobius"/>
    </source>
</evidence>
<evidence type="ECO:0000256" key="1">
    <source>
        <dbReference type="ARBA" id="ARBA00004370"/>
    </source>
</evidence>
<keyword evidence="12" id="KW-1185">Reference proteome</keyword>
<dbReference type="Gene3D" id="1.20.120.1770">
    <property type="match status" value="1"/>
</dbReference>
<dbReference type="CDD" id="cd08760">
    <property type="entry name" value="Cyt_b561_FRRS1_like"/>
    <property type="match status" value="1"/>
</dbReference>
<dbReference type="PANTHER" id="PTHR47797">
    <property type="entry name" value="DEHYDROGENASE, PUTATIVE (AFU_ORTHOLOGUE AFUA_8G05805)-RELATED"/>
    <property type="match status" value="1"/>
</dbReference>
<feature type="compositionally biased region" description="Basic residues" evidence="7">
    <location>
        <begin position="504"/>
        <end position="523"/>
    </location>
</feature>
<evidence type="ECO:0000256" key="9">
    <source>
        <dbReference type="SAM" id="SignalP"/>
    </source>
</evidence>
<evidence type="ECO:0000259" key="10">
    <source>
        <dbReference type="PROSITE" id="PS50939"/>
    </source>
</evidence>
<feature type="chain" id="PRO_5040991303" description="Cytochrome b561 domain-containing protein" evidence="9">
    <location>
        <begin position="23"/>
        <end position="523"/>
    </location>
</feature>
<dbReference type="InterPro" id="IPR015920">
    <property type="entry name" value="Cellobiose_DH-like_cyt"/>
</dbReference>
<feature type="compositionally biased region" description="Low complexity" evidence="7">
    <location>
        <begin position="232"/>
        <end position="248"/>
    </location>
</feature>
<dbReference type="SUPFAM" id="SSF49344">
    <property type="entry name" value="CBD9-like"/>
    <property type="match status" value="1"/>
</dbReference>
<keyword evidence="5 8" id="KW-1133">Transmembrane helix</keyword>
<evidence type="ECO:0000256" key="6">
    <source>
        <dbReference type="ARBA" id="ARBA00023136"/>
    </source>
</evidence>
<feature type="region of interest" description="Disordered" evidence="7">
    <location>
        <begin position="232"/>
        <end position="301"/>
    </location>
</feature>
<sequence length="523" mass="55433">MRSNRRTLLASGLLVLASHASAQVASVCPETSVCFKLNIPENTASSGSGDIFFQVSAPNTYSWVALGQGRAMSGSNMFVVYTSADGNNVTLSPRSVSGYNMPTLNSNTQVELLEGSGVSNGIMTANVKCSNCNSWSGGTADFTASSGNWIYAYQSSGGALNTNDQSASIRQHNQHDTFSWSYANAKGGSSVNPLVNAAPAPSGTVTAGASVTSCIPRQGAQATGASAIASGTATAANPTKTSDNNSNNDDGDGNGRPSWAPSWATARPTAWPSGRPPWDDDNDDGPNRLAKRQSLPYCDDVNTGSGGFTSIGSGGGGPSGRRSMLIAHGVLASLAFVILFPAGAIAIRLASFPGVVWFHALFQIFAYLVYIAAFGLGVYIASEMEMLDHYHPIIGIVVFVLVFLQPAFGWLHHMLFKKYQSRTLWSYVHIWLGRVAITLGIINGGLGLHWADSMNMSSKGGIIAYTVIAVVMWLAWVAASVIGERRRARKLANVPPKYEERGGPGRKRLVNSRMHGHYAPKNQ</sequence>
<evidence type="ECO:0000313" key="11">
    <source>
        <dbReference type="EMBL" id="KAJ4330956.1"/>
    </source>
</evidence>
<dbReference type="GO" id="GO:0016020">
    <property type="term" value="C:membrane"/>
    <property type="evidence" value="ECO:0007669"/>
    <property type="project" value="UniProtKB-SubCell"/>
</dbReference>
<organism evidence="11 12">
    <name type="scientific">Didymella glomerata</name>
    <dbReference type="NCBI Taxonomy" id="749621"/>
    <lineage>
        <taxon>Eukaryota</taxon>
        <taxon>Fungi</taxon>
        <taxon>Dikarya</taxon>
        <taxon>Ascomycota</taxon>
        <taxon>Pezizomycotina</taxon>
        <taxon>Dothideomycetes</taxon>
        <taxon>Pleosporomycetidae</taxon>
        <taxon>Pleosporales</taxon>
        <taxon>Pleosporineae</taxon>
        <taxon>Didymellaceae</taxon>
        <taxon>Didymella</taxon>
    </lineage>
</organism>
<feature type="transmembrane region" description="Helical" evidence="8">
    <location>
        <begin position="393"/>
        <end position="412"/>
    </location>
</feature>
<keyword evidence="9" id="KW-0732">Signal</keyword>
<evidence type="ECO:0000256" key="2">
    <source>
        <dbReference type="ARBA" id="ARBA00022448"/>
    </source>
</evidence>
<dbReference type="InterPro" id="IPR005018">
    <property type="entry name" value="DOMON_domain"/>
</dbReference>
<keyword evidence="3 8" id="KW-0812">Transmembrane</keyword>
<evidence type="ECO:0000256" key="3">
    <source>
        <dbReference type="ARBA" id="ARBA00022692"/>
    </source>
</evidence>
<dbReference type="AlphaFoldDB" id="A0A9W8WRE3"/>
<dbReference type="PANTHER" id="PTHR47797:SF1">
    <property type="entry name" value="CYTOCHROME B561 DOMAIN-CONTAINING PROTEIN-RELATED"/>
    <property type="match status" value="1"/>
</dbReference>
<dbReference type="OrthoDB" id="19261at2759"/>
<proteinExistence type="predicted"/>
<dbReference type="Pfam" id="PF16010">
    <property type="entry name" value="CDH-cyt"/>
    <property type="match status" value="1"/>
</dbReference>
<feature type="transmembrane region" description="Helical" evidence="8">
    <location>
        <begin position="424"/>
        <end position="442"/>
    </location>
</feature>
<feature type="region of interest" description="Disordered" evidence="7">
    <location>
        <begin position="495"/>
        <end position="523"/>
    </location>
</feature>
<feature type="transmembrane region" description="Helical" evidence="8">
    <location>
        <begin position="356"/>
        <end position="381"/>
    </location>
</feature>
<dbReference type="PROSITE" id="PS50939">
    <property type="entry name" value="CYTOCHROME_B561"/>
    <property type="match status" value="1"/>
</dbReference>
<dbReference type="Gene3D" id="2.60.40.1210">
    <property type="entry name" value="Cellobiose dehydrogenase, cytochrome domain"/>
    <property type="match status" value="1"/>
</dbReference>
<protein>
    <recommendedName>
        <fullName evidence="10">Cytochrome b561 domain-containing protein</fullName>
    </recommendedName>
</protein>
<dbReference type="Proteomes" id="UP001140562">
    <property type="component" value="Unassembled WGS sequence"/>
</dbReference>
<reference evidence="11" key="1">
    <citation type="submission" date="2022-10" db="EMBL/GenBank/DDBJ databases">
        <title>Tapping the CABI collections for fungal endophytes: first genome assemblies for Collariella, Neodidymelliopsis, Ascochyta clinopodiicola, Didymella pomorum, Didymosphaeria variabile, Neocosmospora piperis and Neocucurbitaria cava.</title>
        <authorList>
            <person name="Hill R."/>
        </authorList>
    </citation>
    <scope>NUCLEOTIDE SEQUENCE</scope>
    <source>
        <strain evidence="11">IMI 360193</strain>
    </source>
</reference>
<feature type="domain" description="Cytochrome b561" evidence="10">
    <location>
        <begin position="292"/>
        <end position="482"/>
    </location>
</feature>
<keyword evidence="2" id="KW-0813">Transport</keyword>
<accession>A0A9W8WRE3</accession>
<dbReference type="CDD" id="cd09630">
    <property type="entry name" value="CDH_like_cytochrome"/>
    <property type="match status" value="1"/>
</dbReference>
<feature type="transmembrane region" description="Helical" evidence="8">
    <location>
        <begin position="462"/>
        <end position="482"/>
    </location>
</feature>